<organism evidence="4 5">
    <name type="scientific">Gordonia pseudamarae</name>
    <dbReference type="NCBI Taxonomy" id="2831662"/>
    <lineage>
        <taxon>Bacteria</taxon>
        <taxon>Bacillati</taxon>
        <taxon>Actinomycetota</taxon>
        <taxon>Actinomycetes</taxon>
        <taxon>Mycobacteriales</taxon>
        <taxon>Gordoniaceae</taxon>
        <taxon>Gordonia</taxon>
    </lineage>
</organism>
<name>A0ABX6IIJ9_9ACTN</name>
<dbReference type="PANTHER" id="PTHR10434">
    <property type="entry name" value="1-ACYL-SN-GLYCEROL-3-PHOSPHATE ACYLTRANSFERASE"/>
    <property type="match status" value="1"/>
</dbReference>
<evidence type="ECO:0000256" key="2">
    <source>
        <dbReference type="ARBA" id="ARBA00023315"/>
    </source>
</evidence>
<reference evidence="4" key="1">
    <citation type="journal article" date="2021" name="Nat. Microbiol.">
        <title>Cocultivation of an ultrasmall environmental parasitic bacterium with lytic ability against bacteria associated with wastewater foams.</title>
        <authorList>
            <person name="Batinovic S."/>
            <person name="Rose J.J.A."/>
            <person name="Ratcliffe J."/>
            <person name="Seviour R.J."/>
            <person name="Petrovski S."/>
        </authorList>
    </citation>
    <scope>NUCLEOTIDE SEQUENCE</scope>
    <source>
        <strain evidence="4">CON9</strain>
    </source>
</reference>
<dbReference type="InterPro" id="IPR002123">
    <property type="entry name" value="Plipid/glycerol_acylTrfase"/>
</dbReference>
<feature type="domain" description="Phospholipid/glycerol acyltransferase" evidence="3">
    <location>
        <begin position="35"/>
        <end position="154"/>
    </location>
</feature>
<keyword evidence="2 4" id="KW-0012">Acyltransferase</keyword>
<dbReference type="Proteomes" id="UP001059836">
    <property type="component" value="Chromosome"/>
</dbReference>
<dbReference type="EMBL" id="CP045809">
    <property type="protein sequence ID" value="QHN35708.1"/>
    <property type="molecule type" value="Genomic_DNA"/>
</dbReference>
<evidence type="ECO:0000259" key="3">
    <source>
        <dbReference type="SMART" id="SM00563"/>
    </source>
</evidence>
<dbReference type="SMART" id="SM00563">
    <property type="entry name" value="PlsC"/>
    <property type="match status" value="1"/>
</dbReference>
<dbReference type="CDD" id="cd07989">
    <property type="entry name" value="LPLAT_AGPAT-like"/>
    <property type="match status" value="1"/>
</dbReference>
<dbReference type="PANTHER" id="PTHR10434:SF11">
    <property type="entry name" value="1-ACYL-SN-GLYCEROL-3-PHOSPHATE ACYLTRANSFERASE"/>
    <property type="match status" value="1"/>
</dbReference>
<dbReference type="GO" id="GO:0016746">
    <property type="term" value="F:acyltransferase activity"/>
    <property type="evidence" value="ECO:0007669"/>
    <property type="project" value="UniProtKB-KW"/>
</dbReference>
<dbReference type="RefSeq" id="WP_213243789.1">
    <property type="nucleotide sequence ID" value="NZ_CP045806.1"/>
</dbReference>
<evidence type="ECO:0000256" key="1">
    <source>
        <dbReference type="ARBA" id="ARBA00022679"/>
    </source>
</evidence>
<accession>A0ABX6IIJ9</accession>
<gene>
    <name evidence="4" type="ORF">GII31_13325</name>
</gene>
<evidence type="ECO:0000313" key="5">
    <source>
        <dbReference type="Proteomes" id="UP001059836"/>
    </source>
</evidence>
<evidence type="ECO:0000313" key="4">
    <source>
        <dbReference type="EMBL" id="QHN35708.1"/>
    </source>
</evidence>
<dbReference type="Pfam" id="PF01553">
    <property type="entry name" value="Acyltransferase"/>
    <property type="match status" value="1"/>
</dbReference>
<sequence length="240" mass="26114">MWYYLFKYVLLGPILRVIGRPRIEGLENIPDTGAAILASNHLAVMDSFFLPLMVRRRIYFLAKSEYFTGTGLKGGFQRWFFTAVGQIPIDRSGAQAAAGALTAARSQLDKGELMGMYPEGTRSPDGRLYKGKTGLARIALDAGVPVIPVAMINTHKLNPPGSVLPRPAKIVVKVGKPLDFSRYDGLQGNRFIERAITDEIMYSLMELSGQQYVDVYAASLKNKPAQSDSPSDGGSTPAAA</sequence>
<keyword evidence="5" id="KW-1185">Reference proteome</keyword>
<protein>
    <submittedName>
        <fullName evidence="4">1-acyl-sn-glycerol-3-phosphate acyltransferase</fullName>
    </submittedName>
</protein>
<proteinExistence type="predicted"/>
<dbReference type="SUPFAM" id="SSF69593">
    <property type="entry name" value="Glycerol-3-phosphate (1)-acyltransferase"/>
    <property type="match status" value="1"/>
</dbReference>
<keyword evidence="1" id="KW-0808">Transferase</keyword>